<accession>F8NR32</accession>
<gene>
    <name evidence="2" type="ORF">SERLADRAFT_436037</name>
</gene>
<dbReference type="AlphaFoldDB" id="F8NR32"/>
<sequence>MFSSKDLPLQTHQSQTWTATPPPPSIEPETPPRQTQPLPPTRPPPPSIPPKPSSMSNPTQLHGKVTLAAEPFKFKGEKEQFIAWRQALQLYLTAYTSYFPDERTKLIYLLSKISDVDDENCC</sequence>
<evidence type="ECO:0000313" key="2">
    <source>
        <dbReference type="EMBL" id="EGO26205.1"/>
    </source>
</evidence>
<dbReference type="OrthoDB" id="2681631at2759"/>
<protein>
    <submittedName>
        <fullName evidence="2">Uncharacterized protein</fullName>
    </submittedName>
</protein>
<evidence type="ECO:0000256" key="1">
    <source>
        <dbReference type="SAM" id="MobiDB-lite"/>
    </source>
</evidence>
<feature type="compositionally biased region" description="Polar residues" evidence="1">
    <location>
        <begin position="10"/>
        <end position="19"/>
    </location>
</feature>
<feature type="region of interest" description="Disordered" evidence="1">
    <location>
        <begin position="1"/>
        <end position="63"/>
    </location>
</feature>
<dbReference type="GeneID" id="18814625"/>
<organism>
    <name type="scientific">Serpula lacrymans var. lacrymans (strain S7.9)</name>
    <name type="common">Dry rot fungus</name>
    <dbReference type="NCBI Taxonomy" id="578457"/>
    <lineage>
        <taxon>Eukaryota</taxon>
        <taxon>Fungi</taxon>
        <taxon>Dikarya</taxon>
        <taxon>Basidiomycota</taxon>
        <taxon>Agaricomycotina</taxon>
        <taxon>Agaricomycetes</taxon>
        <taxon>Agaricomycetidae</taxon>
        <taxon>Boletales</taxon>
        <taxon>Coniophorineae</taxon>
        <taxon>Serpulaceae</taxon>
        <taxon>Serpula</taxon>
    </lineage>
</organism>
<proteinExistence type="predicted"/>
<dbReference type="Proteomes" id="UP000008064">
    <property type="component" value="Unassembled WGS sequence"/>
</dbReference>
<name>F8NR32_SERL9</name>
<feature type="compositionally biased region" description="Pro residues" evidence="1">
    <location>
        <begin position="37"/>
        <end position="52"/>
    </location>
</feature>
<feature type="compositionally biased region" description="Pro residues" evidence="1">
    <location>
        <begin position="20"/>
        <end position="31"/>
    </location>
</feature>
<dbReference type="KEGG" id="sla:SERLADRAFT_436037"/>
<dbReference type="HOGENOM" id="CLU_2028159_0_0_1"/>
<dbReference type="RefSeq" id="XP_007316378.1">
    <property type="nucleotide sequence ID" value="XM_007316316.1"/>
</dbReference>
<reference evidence="2" key="1">
    <citation type="submission" date="2011-04" db="EMBL/GenBank/DDBJ databases">
        <title>Evolution of plant cell wall degrading machinery underlies the functional diversity of forest fungi.</title>
        <authorList>
            <consortium name="US DOE Joint Genome Institute (JGI-PGF)"/>
            <person name="Eastwood D.C."/>
            <person name="Floudas D."/>
            <person name="Binder M."/>
            <person name="Majcherczyk A."/>
            <person name="Schneider P."/>
            <person name="Aerts A."/>
            <person name="Asiegbu F.O."/>
            <person name="Baker S.E."/>
            <person name="Barry K."/>
            <person name="Bendiksby M."/>
            <person name="Blumentritt M."/>
            <person name="Coutinho P.M."/>
            <person name="Cullen D."/>
            <person name="Cullen D."/>
            <person name="Gathman A."/>
            <person name="Goodell B."/>
            <person name="Henrissat B."/>
            <person name="Ihrmark K."/>
            <person name="Kauserud H."/>
            <person name="Kohler A."/>
            <person name="LaButti K."/>
            <person name="Lapidus A."/>
            <person name="Lavin J.L."/>
            <person name="Lee Y.-H."/>
            <person name="Lindquist E."/>
            <person name="Lilly W."/>
            <person name="Lucas S."/>
            <person name="Morin E."/>
            <person name="Murat C."/>
            <person name="Oguiza J.A."/>
            <person name="Park J."/>
            <person name="Pisabarro A.G."/>
            <person name="Riley R."/>
            <person name="Rosling A."/>
            <person name="Salamov A."/>
            <person name="Schmidt O."/>
            <person name="Schmutz J."/>
            <person name="Skrede I."/>
            <person name="Stenlid J."/>
            <person name="Wiebenga A."/>
            <person name="Xie X."/>
            <person name="Kues U."/>
            <person name="Hibbett D.S."/>
            <person name="Hoffmeister D."/>
            <person name="Hogberg N."/>
            <person name="Martin F."/>
            <person name="Grigoriev I.V."/>
            <person name="Watkinson S.C."/>
        </authorList>
    </citation>
    <scope>NUCLEOTIDE SEQUENCE</scope>
    <source>
        <strain evidence="2">S7.9</strain>
    </source>
</reference>
<dbReference type="EMBL" id="GL945432">
    <property type="protein sequence ID" value="EGO26205.1"/>
    <property type="molecule type" value="Genomic_DNA"/>
</dbReference>